<dbReference type="InterPro" id="IPR023796">
    <property type="entry name" value="Serpin_dom"/>
</dbReference>
<dbReference type="InterPro" id="IPR042178">
    <property type="entry name" value="Serpin_sf_1"/>
</dbReference>
<keyword evidence="5" id="KW-1185">Reference proteome</keyword>
<feature type="transmembrane region" description="Helical" evidence="3">
    <location>
        <begin position="20"/>
        <end position="44"/>
    </location>
</feature>
<keyword evidence="3" id="KW-1133">Transmembrane helix</keyword>
<comment type="similarity">
    <text evidence="1 2">Belongs to the serpin family.</text>
</comment>
<dbReference type="AlphaFoldDB" id="A0A915PNR9"/>
<name>A0A915PNR9_9BILA</name>
<evidence type="ECO:0000256" key="1">
    <source>
        <dbReference type="ARBA" id="ARBA00009500"/>
    </source>
</evidence>
<dbReference type="Pfam" id="PF00079">
    <property type="entry name" value="Serpin"/>
    <property type="match status" value="1"/>
</dbReference>
<evidence type="ECO:0000313" key="6">
    <source>
        <dbReference type="WBParaSite" id="sdigi.contig173.g5639.t1"/>
    </source>
</evidence>
<dbReference type="CDD" id="cd00172">
    <property type="entry name" value="serpin"/>
    <property type="match status" value="1"/>
</dbReference>
<dbReference type="SUPFAM" id="SSF56574">
    <property type="entry name" value="Serpins"/>
    <property type="match status" value="1"/>
</dbReference>
<dbReference type="PANTHER" id="PTHR11461">
    <property type="entry name" value="SERINE PROTEASE INHIBITOR, SERPIN"/>
    <property type="match status" value="1"/>
</dbReference>
<keyword evidence="3" id="KW-0812">Transmembrane</keyword>
<organism evidence="5 6">
    <name type="scientific">Setaria digitata</name>
    <dbReference type="NCBI Taxonomy" id="48799"/>
    <lineage>
        <taxon>Eukaryota</taxon>
        <taxon>Metazoa</taxon>
        <taxon>Ecdysozoa</taxon>
        <taxon>Nematoda</taxon>
        <taxon>Chromadorea</taxon>
        <taxon>Rhabditida</taxon>
        <taxon>Spirurina</taxon>
        <taxon>Spiruromorpha</taxon>
        <taxon>Filarioidea</taxon>
        <taxon>Setariidae</taxon>
        <taxon>Setaria</taxon>
    </lineage>
</organism>
<dbReference type="SMART" id="SM00093">
    <property type="entry name" value="SERPIN"/>
    <property type="match status" value="1"/>
</dbReference>
<evidence type="ECO:0000256" key="2">
    <source>
        <dbReference type="RuleBase" id="RU000411"/>
    </source>
</evidence>
<reference evidence="6" key="1">
    <citation type="submission" date="2022-11" db="UniProtKB">
        <authorList>
            <consortium name="WormBaseParasite"/>
        </authorList>
    </citation>
    <scope>IDENTIFICATION</scope>
</reference>
<dbReference type="InterPro" id="IPR000215">
    <property type="entry name" value="Serpin_fam"/>
</dbReference>
<evidence type="ECO:0000313" key="5">
    <source>
        <dbReference type="Proteomes" id="UP000887581"/>
    </source>
</evidence>
<dbReference type="GO" id="GO:0005615">
    <property type="term" value="C:extracellular space"/>
    <property type="evidence" value="ECO:0007669"/>
    <property type="project" value="InterPro"/>
</dbReference>
<evidence type="ECO:0000256" key="3">
    <source>
        <dbReference type="SAM" id="Phobius"/>
    </source>
</evidence>
<proteinExistence type="inferred from homology"/>
<evidence type="ECO:0000259" key="4">
    <source>
        <dbReference type="SMART" id="SM00093"/>
    </source>
</evidence>
<dbReference type="PANTHER" id="PTHR11461:SF211">
    <property type="entry name" value="GH10112P-RELATED"/>
    <property type="match status" value="1"/>
</dbReference>
<dbReference type="GO" id="GO:0004867">
    <property type="term" value="F:serine-type endopeptidase inhibitor activity"/>
    <property type="evidence" value="ECO:0007669"/>
    <property type="project" value="InterPro"/>
</dbReference>
<dbReference type="Proteomes" id="UP000887581">
    <property type="component" value="Unplaced"/>
</dbReference>
<sequence length="431" mass="49928">MVIKRDIVRLYIQRTMNRIFIAVLFLTVSTQSVFVFGLNFHWLYGSNKLQPSDVQDAQINFAINLLQEVAKSGKSTLVSPFSIFTLLSVAYFTAHGKTKLQMGQILTGHPKTKKAEVEKYFTDFLESVTRTNCNNYTMKAANRLYIHDDTLSDDFVLPLLYLYNGEIVHKCESFQNDAILQDIANWTLNATENKIGGVEMKIRKNEMLMLNIINFKDEWQIRFDRQLKKRFFHHSEKEKEAKLMMATDGTFLNYMDDLLNVLILPYASTEVQMVLILPKIRFTLASVLEKLTKEKLIECMKNAAPTKLKLVLPKFRLETKYNLEEFFKKNGVTKAFSEKAEFLMKKRQIYLTKILQGGLIQLDEVGTDISEISTFVYRSDRSNNSEVSKLNASSYGKLKRFQPLNMFVGDQPFLYFIIKNHQTILFAGQYS</sequence>
<dbReference type="Gene3D" id="2.30.39.10">
    <property type="entry name" value="Alpha-1-antitrypsin, domain 1"/>
    <property type="match status" value="1"/>
</dbReference>
<keyword evidence="3" id="KW-0472">Membrane</keyword>
<dbReference type="InterPro" id="IPR036186">
    <property type="entry name" value="Serpin_sf"/>
</dbReference>
<protein>
    <submittedName>
        <fullName evidence="6">Serpin domain-containing protein</fullName>
    </submittedName>
</protein>
<dbReference type="Gene3D" id="3.30.497.10">
    <property type="entry name" value="Antithrombin, subunit I, domain 2"/>
    <property type="match status" value="1"/>
</dbReference>
<feature type="domain" description="Serpin" evidence="4">
    <location>
        <begin position="63"/>
        <end position="431"/>
    </location>
</feature>
<accession>A0A915PNR9</accession>
<dbReference type="WBParaSite" id="sdigi.contig173.g5639.t1">
    <property type="protein sequence ID" value="sdigi.contig173.g5639.t1"/>
    <property type="gene ID" value="sdigi.contig173.g5639"/>
</dbReference>
<dbReference type="InterPro" id="IPR042185">
    <property type="entry name" value="Serpin_sf_2"/>
</dbReference>